<dbReference type="GO" id="GO:0006890">
    <property type="term" value="P:retrograde vesicle-mediated transport, Golgi to endoplasmic reticulum"/>
    <property type="evidence" value="ECO:0007669"/>
    <property type="project" value="UniProtKB-UniRule"/>
</dbReference>
<keyword evidence="4 6" id="KW-0963">Cytoplasm</keyword>
<sequence>MYSFFMECTEITLLENNIIIYKFAQDLHFFVTGSDDENEIVLASVLQGFFDAVTLLLRNNVDKREALENLDLILLCLDEIVDGGMILETNGPLIAEKVTSHTIDADSSLSEQQKYGAAVVGCVAPKLRIEGVFECPTLTLVITYNHFCFLKLLPVSTCSVCLVSVLHG</sequence>
<keyword evidence="6" id="KW-0931">ER-Golgi transport</keyword>
<comment type="subunit">
    <text evidence="3 6">Oligomeric complex that consists of at least the alpha, beta, beta', gamma, delta, epsilon and zeta subunits.</text>
</comment>
<gene>
    <name evidence="8" type="ORF">L195_g042644</name>
</gene>
<dbReference type="InterPro" id="IPR039652">
    <property type="entry name" value="Coatomer_zeta"/>
</dbReference>
<comment type="function">
    <text evidence="6">The zeta subunit may be involved in regulating the coat assembly and, hence, the rate of biosynthetic protein transport due to its association-dissociation properties with the coatomer complex.</text>
</comment>
<keyword evidence="6" id="KW-0653">Protein transport</keyword>
<keyword evidence="6" id="KW-0968">Cytoplasmic vesicle</keyword>
<dbReference type="GO" id="GO:0006891">
    <property type="term" value="P:intra-Golgi vesicle-mediated transport"/>
    <property type="evidence" value="ECO:0007669"/>
    <property type="project" value="TreeGrafter"/>
</dbReference>
<evidence type="ECO:0000256" key="5">
    <source>
        <dbReference type="ARBA" id="ARBA00023136"/>
    </source>
</evidence>
<comment type="similarity">
    <text evidence="2 6">Belongs to the adaptor complexes small subunit family.</text>
</comment>
<dbReference type="Pfam" id="PF01217">
    <property type="entry name" value="Clat_adaptor_s"/>
    <property type="match status" value="1"/>
</dbReference>
<dbReference type="GO" id="GO:0000139">
    <property type="term" value="C:Golgi membrane"/>
    <property type="evidence" value="ECO:0007669"/>
    <property type="project" value="UniProtKB-SubCell"/>
</dbReference>
<comment type="caution">
    <text evidence="8">The sequence shown here is derived from an EMBL/GenBank/DDBJ whole genome shotgun (WGS) entry which is preliminary data.</text>
</comment>
<organism evidence="8 9">
    <name type="scientific">Trifolium pratense</name>
    <name type="common">Red clover</name>
    <dbReference type="NCBI Taxonomy" id="57577"/>
    <lineage>
        <taxon>Eukaryota</taxon>
        <taxon>Viridiplantae</taxon>
        <taxon>Streptophyta</taxon>
        <taxon>Embryophyta</taxon>
        <taxon>Tracheophyta</taxon>
        <taxon>Spermatophyta</taxon>
        <taxon>Magnoliopsida</taxon>
        <taxon>eudicotyledons</taxon>
        <taxon>Gunneridae</taxon>
        <taxon>Pentapetalae</taxon>
        <taxon>rosids</taxon>
        <taxon>fabids</taxon>
        <taxon>Fabales</taxon>
        <taxon>Fabaceae</taxon>
        <taxon>Papilionoideae</taxon>
        <taxon>50 kb inversion clade</taxon>
        <taxon>NPAAA clade</taxon>
        <taxon>Hologalegina</taxon>
        <taxon>IRL clade</taxon>
        <taxon>Trifolieae</taxon>
        <taxon>Trifolium</taxon>
    </lineage>
</organism>
<protein>
    <recommendedName>
        <fullName evidence="6">Coatomer subunit zeta</fullName>
    </recommendedName>
</protein>
<evidence type="ECO:0000256" key="4">
    <source>
        <dbReference type="ARBA" id="ARBA00022490"/>
    </source>
</evidence>
<accession>A0A2K3M715</accession>
<reference evidence="8 9" key="2">
    <citation type="journal article" date="2017" name="Front. Plant Sci.">
        <title>Gene Classification and Mining of Molecular Markers Useful in Red Clover (Trifolium pratense) Breeding.</title>
        <authorList>
            <person name="Istvanek J."/>
            <person name="Dluhosova J."/>
            <person name="Dluhos P."/>
            <person name="Patkova L."/>
            <person name="Nedelnik J."/>
            <person name="Repkova J."/>
        </authorList>
    </citation>
    <scope>NUCLEOTIDE SEQUENCE [LARGE SCALE GENOMIC DNA]</scope>
    <source>
        <strain evidence="9">cv. Tatra</strain>
        <tissue evidence="8">Young leaves</tissue>
    </source>
</reference>
<reference evidence="8 9" key="1">
    <citation type="journal article" date="2014" name="Am. J. Bot.">
        <title>Genome assembly and annotation for red clover (Trifolium pratense; Fabaceae).</title>
        <authorList>
            <person name="Istvanek J."/>
            <person name="Jaros M."/>
            <person name="Krenek A."/>
            <person name="Repkova J."/>
        </authorList>
    </citation>
    <scope>NUCLEOTIDE SEQUENCE [LARGE SCALE GENOMIC DNA]</scope>
    <source>
        <strain evidence="9">cv. Tatra</strain>
        <tissue evidence="8">Young leaves</tissue>
    </source>
</reference>
<dbReference type="Gene3D" id="3.30.450.60">
    <property type="match status" value="1"/>
</dbReference>
<evidence type="ECO:0000259" key="7">
    <source>
        <dbReference type="Pfam" id="PF01217"/>
    </source>
</evidence>
<evidence type="ECO:0000256" key="3">
    <source>
        <dbReference type="ARBA" id="ARBA00011775"/>
    </source>
</evidence>
<evidence type="ECO:0000313" key="9">
    <source>
        <dbReference type="Proteomes" id="UP000236291"/>
    </source>
</evidence>
<feature type="domain" description="AP complex mu/sigma subunit" evidence="7">
    <location>
        <begin position="9"/>
        <end position="100"/>
    </location>
</feature>
<keyword evidence="6" id="KW-0333">Golgi apparatus</keyword>
<keyword evidence="6" id="KW-0813">Transport</keyword>
<evidence type="ECO:0000256" key="1">
    <source>
        <dbReference type="ARBA" id="ARBA00004395"/>
    </source>
</evidence>
<dbReference type="Proteomes" id="UP000236291">
    <property type="component" value="Unassembled WGS sequence"/>
</dbReference>
<dbReference type="STRING" id="57577.A0A2K3M715"/>
<comment type="subcellular location">
    <subcellularLocation>
        <location evidence="6">Cytoplasm</location>
    </subcellularLocation>
    <subcellularLocation>
        <location evidence="1 6">Golgi apparatus membrane</location>
        <topology evidence="1 6">Peripheral membrane protein</topology>
        <orientation evidence="6">Cytoplasmic side</orientation>
    </subcellularLocation>
    <subcellularLocation>
        <location evidence="6">Cytoplasmic vesicle</location>
        <location evidence="6">COPI-coated vesicle membrane</location>
        <topology evidence="6">Peripheral membrane protein</topology>
        <orientation evidence="6">Cytoplasmic side</orientation>
    </subcellularLocation>
</comment>
<dbReference type="GO" id="GO:0030126">
    <property type="term" value="C:COPI vesicle coat"/>
    <property type="evidence" value="ECO:0007669"/>
    <property type="project" value="UniProtKB-UniRule"/>
</dbReference>
<proteinExistence type="inferred from homology"/>
<dbReference type="EMBL" id="ASHM01051512">
    <property type="protein sequence ID" value="PNX86565.1"/>
    <property type="molecule type" value="Genomic_DNA"/>
</dbReference>
<dbReference type="PANTHER" id="PTHR11043:SF8">
    <property type="entry name" value="COATOMER SUBUNIT ZETA"/>
    <property type="match status" value="1"/>
</dbReference>
<dbReference type="AlphaFoldDB" id="A0A2K3M715"/>
<evidence type="ECO:0000256" key="2">
    <source>
        <dbReference type="ARBA" id="ARBA00006972"/>
    </source>
</evidence>
<name>A0A2K3M715_TRIPR</name>
<evidence type="ECO:0000313" key="8">
    <source>
        <dbReference type="EMBL" id="PNX86565.1"/>
    </source>
</evidence>
<dbReference type="PANTHER" id="PTHR11043">
    <property type="entry name" value="ZETA-COAT PROTEIN"/>
    <property type="match status" value="1"/>
</dbReference>
<keyword evidence="5 6" id="KW-0472">Membrane</keyword>
<dbReference type="InterPro" id="IPR022775">
    <property type="entry name" value="AP_mu_sigma_su"/>
</dbReference>
<feature type="non-terminal residue" evidence="8">
    <location>
        <position position="168"/>
    </location>
</feature>
<evidence type="ECO:0000256" key="6">
    <source>
        <dbReference type="RuleBase" id="RU366053"/>
    </source>
</evidence>
<dbReference type="SUPFAM" id="SSF64356">
    <property type="entry name" value="SNARE-like"/>
    <property type="match status" value="1"/>
</dbReference>
<dbReference type="InterPro" id="IPR011012">
    <property type="entry name" value="Longin-like_dom_sf"/>
</dbReference>
<dbReference type="GO" id="GO:0006886">
    <property type="term" value="P:intracellular protein transport"/>
    <property type="evidence" value="ECO:0007669"/>
    <property type="project" value="TreeGrafter"/>
</dbReference>